<organism evidence="2 3">
    <name type="scientific">Lithospermum erythrorhizon</name>
    <name type="common">Purple gromwell</name>
    <name type="synonym">Lithospermum officinale var. erythrorhizon</name>
    <dbReference type="NCBI Taxonomy" id="34254"/>
    <lineage>
        <taxon>Eukaryota</taxon>
        <taxon>Viridiplantae</taxon>
        <taxon>Streptophyta</taxon>
        <taxon>Embryophyta</taxon>
        <taxon>Tracheophyta</taxon>
        <taxon>Spermatophyta</taxon>
        <taxon>Magnoliopsida</taxon>
        <taxon>eudicotyledons</taxon>
        <taxon>Gunneridae</taxon>
        <taxon>Pentapetalae</taxon>
        <taxon>asterids</taxon>
        <taxon>lamiids</taxon>
        <taxon>Boraginales</taxon>
        <taxon>Boraginaceae</taxon>
        <taxon>Boraginoideae</taxon>
        <taxon>Lithospermeae</taxon>
        <taxon>Lithospermum</taxon>
    </lineage>
</organism>
<feature type="compositionally biased region" description="Polar residues" evidence="1">
    <location>
        <begin position="67"/>
        <end position="77"/>
    </location>
</feature>
<accession>A0AAV3QEG8</accession>
<name>A0AAV3QEG8_LITER</name>
<evidence type="ECO:0000256" key="1">
    <source>
        <dbReference type="SAM" id="MobiDB-lite"/>
    </source>
</evidence>
<dbReference type="Proteomes" id="UP001454036">
    <property type="component" value="Unassembled WGS sequence"/>
</dbReference>
<evidence type="ECO:0000313" key="2">
    <source>
        <dbReference type="EMBL" id="GAA0161507.1"/>
    </source>
</evidence>
<comment type="caution">
    <text evidence="2">The sequence shown here is derived from an EMBL/GenBank/DDBJ whole genome shotgun (WGS) entry which is preliminary data.</text>
</comment>
<feature type="compositionally biased region" description="Basic and acidic residues" evidence="1">
    <location>
        <begin position="13"/>
        <end position="26"/>
    </location>
</feature>
<feature type="region of interest" description="Disordered" evidence="1">
    <location>
        <begin position="1"/>
        <end position="77"/>
    </location>
</feature>
<dbReference type="EMBL" id="BAABME010004195">
    <property type="protein sequence ID" value="GAA0161507.1"/>
    <property type="molecule type" value="Genomic_DNA"/>
</dbReference>
<protein>
    <submittedName>
        <fullName evidence="2">Uncharacterized protein</fullName>
    </submittedName>
</protein>
<reference evidence="2 3" key="1">
    <citation type="submission" date="2024-01" db="EMBL/GenBank/DDBJ databases">
        <title>The complete chloroplast genome sequence of Lithospermum erythrorhizon: insights into the phylogenetic relationship among Boraginaceae species and the maternal lineages of purple gromwells.</title>
        <authorList>
            <person name="Okada T."/>
            <person name="Watanabe K."/>
        </authorList>
    </citation>
    <scope>NUCLEOTIDE SEQUENCE [LARGE SCALE GENOMIC DNA]</scope>
</reference>
<proteinExistence type="predicted"/>
<keyword evidence="3" id="KW-1185">Reference proteome</keyword>
<evidence type="ECO:0000313" key="3">
    <source>
        <dbReference type="Proteomes" id="UP001454036"/>
    </source>
</evidence>
<gene>
    <name evidence="2" type="ORF">LIER_17805</name>
</gene>
<sequence length="77" mass="8854">MNKIAREATSPKTRREDPRDFPDDNAKNAQHAAENEMDEGSDRDAYGGKRANGRIQKQTRPKPKLKTFTSRFESFLE</sequence>
<dbReference type="AlphaFoldDB" id="A0AAV3QEG8"/>